<dbReference type="Pfam" id="PF03466">
    <property type="entry name" value="LysR_substrate"/>
    <property type="match status" value="1"/>
</dbReference>
<evidence type="ECO:0000256" key="2">
    <source>
        <dbReference type="ARBA" id="ARBA00023015"/>
    </source>
</evidence>
<dbReference type="PANTHER" id="PTHR30346:SF17">
    <property type="entry name" value="LYSR FAMILY TRANSCRIPTIONAL REGULATOR"/>
    <property type="match status" value="1"/>
</dbReference>
<evidence type="ECO:0000256" key="4">
    <source>
        <dbReference type="ARBA" id="ARBA00023159"/>
    </source>
</evidence>
<dbReference type="GO" id="GO:0003700">
    <property type="term" value="F:DNA-binding transcription factor activity"/>
    <property type="evidence" value="ECO:0007669"/>
    <property type="project" value="InterPro"/>
</dbReference>
<dbReference type="Gene3D" id="1.10.10.10">
    <property type="entry name" value="Winged helix-like DNA-binding domain superfamily/Winged helix DNA-binding domain"/>
    <property type="match status" value="1"/>
</dbReference>
<dbReference type="FunFam" id="1.10.10.10:FF:000001">
    <property type="entry name" value="LysR family transcriptional regulator"/>
    <property type="match status" value="1"/>
</dbReference>
<keyword evidence="3 8" id="KW-0238">DNA-binding</keyword>
<sequence length="324" mass="35243">MDLRQLVYFVAVAEEGSVTRAADRLHVTQPPLTAQIRKLEAELDVRLFVRHRRGVDPTEAGRELLVKARRILADIAEVTESVRHIGAGRAGRLTLSFDAGTGWGVLPELLARYRRERPQVELDYTEELGASVLDSVRLRRSEIGIVQLPPVAVDPGHEHRLDIAVIHREPLVAVLPMALARRQDGRVDLADLADEQFFAPAPGAWGGLHQHLTEACRLGGIAPAIRIVAQMSTAVAMTAAGHGLTLAPASVRSLCGPAVATLPLARYVPVVETAVLSRRGDALSPPADAFRRLAMSTPEPDVLGPNLAPARANPDDSWRWLQQR</sequence>
<keyword evidence="5" id="KW-0804">Transcription</keyword>
<keyword evidence="4" id="KW-0010">Activator</keyword>
<reference evidence="8 9" key="1">
    <citation type="submission" date="2018-07" db="EMBL/GenBank/DDBJ databases">
        <title>Genomic Encyclopedia of Type Strains, Phase IV (KMG-IV): sequencing the most valuable type-strain genomes for metagenomic binning, comparative biology and taxonomic classification.</title>
        <authorList>
            <person name="Goeker M."/>
        </authorList>
    </citation>
    <scope>NUCLEOTIDE SEQUENCE [LARGE SCALE GENOMIC DNA]</scope>
    <source>
        <strain evidence="8 9">DSM 44290</strain>
    </source>
</reference>
<dbReference type="CDD" id="cd08414">
    <property type="entry name" value="PBP2_LTTR_aromatics_like"/>
    <property type="match status" value="1"/>
</dbReference>
<feature type="domain" description="HTH lysR-type" evidence="7">
    <location>
        <begin position="1"/>
        <end position="58"/>
    </location>
</feature>
<comment type="caution">
    <text evidence="8">The sequence shown here is derived from an EMBL/GenBank/DDBJ whole genome shotgun (WGS) entry which is preliminary data.</text>
</comment>
<feature type="region of interest" description="Disordered" evidence="6">
    <location>
        <begin position="300"/>
        <end position="324"/>
    </location>
</feature>
<gene>
    <name evidence="8" type="ORF">DFR76_111189</name>
</gene>
<dbReference type="Pfam" id="PF00126">
    <property type="entry name" value="HTH_1"/>
    <property type="match status" value="1"/>
</dbReference>
<evidence type="ECO:0000256" key="6">
    <source>
        <dbReference type="SAM" id="MobiDB-lite"/>
    </source>
</evidence>
<organism evidence="8 9">
    <name type="scientific">Nocardia pseudobrasiliensis</name>
    <dbReference type="NCBI Taxonomy" id="45979"/>
    <lineage>
        <taxon>Bacteria</taxon>
        <taxon>Bacillati</taxon>
        <taxon>Actinomycetota</taxon>
        <taxon>Actinomycetes</taxon>
        <taxon>Mycobacteriales</taxon>
        <taxon>Nocardiaceae</taxon>
        <taxon>Nocardia</taxon>
    </lineage>
</organism>
<dbReference type="EMBL" id="QQBC01000011">
    <property type="protein sequence ID" value="RDI63171.1"/>
    <property type="molecule type" value="Genomic_DNA"/>
</dbReference>
<comment type="similarity">
    <text evidence="1">Belongs to the LysR transcriptional regulatory family.</text>
</comment>
<dbReference type="PRINTS" id="PR00039">
    <property type="entry name" value="HTHLYSR"/>
</dbReference>
<dbReference type="SUPFAM" id="SSF53850">
    <property type="entry name" value="Periplasmic binding protein-like II"/>
    <property type="match status" value="1"/>
</dbReference>
<evidence type="ECO:0000313" key="8">
    <source>
        <dbReference type="EMBL" id="RDI63171.1"/>
    </source>
</evidence>
<dbReference type="PROSITE" id="PS50931">
    <property type="entry name" value="HTH_LYSR"/>
    <property type="match status" value="1"/>
</dbReference>
<keyword evidence="2" id="KW-0805">Transcription regulation</keyword>
<dbReference type="Gene3D" id="3.40.190.10">
    <property type="entry name" value="Periplasmic binding protein-like II"/>
    <property type="match status" value="2"/>
</dbReference>
<evidence type="ECO:0000259" key="7">
    <source>
        <dbReference type="PROSITE" id="PS50931"/>
    </source>
</evidence>
<dbReference type="Proteomes" id="UP000254869">
    <property type="component" value="Unassembled WGS sequence"/>
</dbReference>
<dbReference type="PANTHER" id="PTHR30346">
    <property type="entry name" value="TRANSCRIPTIONAL DUAL REGULATOR HCAR-RELATED"/>
    <property type="match status" value="1"/>
</dbReference>
<protein>
    <submittedName>
        <fullName evidence="8">DNA-binding transcriptional LysR family regulator</fullName>
    </submittedName>
</protein>
<evidence type="ECO:0000256" key="3">
    <source>
        <dbReference type="ARBA" id="ARBA00023125"/>
    </source>
</evidence>
<proteinExistence type="inferred from homology"/>
<dbReference type="RefSeq" id="WP_068002314.1">
    <property type="nucleotide sequence ID" value="NZ_QQBC01000011.1"/>
</dbReference>
<name>A0A370HYZ7_9NOCA</name>
<dbReference type="GO" id="GO:0003677">
    <property type="term" value="F:DNA binding"/>
    <property type="evidence" value="ECO:0007669"/>
    <property type="project" value="UniProtKB-KW"/>
</dbReference>
<dbReference type="InterPro" id="IPR005119">
    <property type="entry name" value="LysR_subst-bd"/>
</dbReference>
<dbReference type="SUPFAM" id="SSF46785">
    <property type="entry name" value="Winged helix' DNA-binding domain"/>
    <property type="match status" value="1"/>
</dbReference>
<dbReference type="AlphaFoldDB" id="A0A370HYZ7"/>
<dbReference type="InterPro" id="IPR000847">
    <property type="entry name" value="LysR_HTH_N"/>
</dbReference>
<dbReference type="InterPro" id="IPR036390">
    <property type="entry name" value="WH_DNA-bd_sf"/>
</dbReference>
<keyword evidence="9" id="KW-1185">Reference proteome</keyword>
<evidence type="ECO:0000313" key="9">
    <source>
        <dbReference type="Proteomes" id="UP000254869"/>
    </source>
</evidence>
<evidence type="ECO:0000256" key="5">
    <source>
        <dbReference type="ARBA" id="ARBA00023163"/>
    </source>
</evidence>
<dbReference type="GO" id="GO:0032993">
    <property type="term" value="C:protein-DNA complex"/>
    <property type="evidence" value="ECO:0007669"/>
    <property type="project" value="TreeGrafter"/>
</dbReference>
<dbReference type="STRING" id="1210086.GCA_001613105_05038"/>
<evidence type="ECO:0000256" key="1">
    <source>
        <dbReference type="ARBA" id="ARBA00009437"/>
    </source>
</evidence>
<dbReference type="InterPro" id="IPR036388">
    <property type="entry name" value="WH-like_DNA-bd_sf"/>
</dbReference>
<accession>A0A370HYZ7</accession>